<dbReference type="Pfam" id="PF02195">
    <property type="entry name" value="ParB_N"/>
    <property type="match status" value="1"/>
</dbReference>
<dbReference type="SUPFAM" id="SSF110849">
    <property type="entry name" value="ParB/Sulfiredoxin"/>
    <property type="match status" value="1"/>
</dbReference>
<dbReference type="InterPro" id="IPR029063">
    <property type="entry name" value="SAM-dependent_MTases_sf"/>
</dbReference>
<dbReference type="Pfam" id="PF01555">
    <property type="entry name" value="N6_N4_Mtase"/>
    <property type="match status" value="1"/>
</dbReference>
<accession>A0A6J5NFN9</accession>
<dbReference type="CDD" id="cd16403">
    <property type="entry name" value="ParB_N_like_MT"/>
    <property type="match status" value="1"/>
</dbReference>
<name>A0A6J5NFN9_9CAUD</name>
<dbReference type="InterPro" id="IPR002052">
    <property type="entry name" value="DNA_methylase_N6_adenine_CS"/>
</dbReference>
<dbReference type="InterPro" id="IPR001091">
    <property type="entry name" value="RM_Methyltransferase"/>
</dbReference>
<keyword evidence="2" id="KW-0489">Methyltransferase</keyword>
<evidence type="ECO:0000256" key="1">
    <source>
        <dbReference type="ARBA" id="ARBA00006594"/>
    </source>
</evidence>
<dbReference type="InterPro" id="IPR036086">
    <property type="entry name" value="ParB/Sulfiredoxin_sf"/>
</dbReference>
<dbReference type="SUPFAM" id="SSF53335">
    <property type="entry name" value="S-adenosyl-L-methionine-dependent methyltransferases"/>
    <property type="match status" value="1"/>
</dbReference>
<dbReference type="GO" id="GO:0008170">
    <property type="term" value="F:N-methyltransferase activity"/>
    <property type="evidence" value="ECO:0007669"/>
    <property type="project" value="InterPro"/>
</dbReference>
<dbReference type="InterPro" id="IPR002941">
    <property type="entry name" value="DNA_methylase_N4/N6"/>
</dbReference>
<dbReference type="GO" id="GO:0032259">
    <property type="term" value="P:methylation"/>
    <property type="evidence" value="ECO:0007669"/>
    <property type="project" value="UniProtKB-KW"/>
</dbReference>
<keyword evidence="3" id="KW-0808">Transferase</keyword>
<dbReference type="PIRSF" id="PIRSF036758">
    <property type="entry name" value="Aden_M_ParB"/>
    <property type="match status" value="1"/>
</dbReference>
<proteinExistence type="inferred from homology"/>
<evidence type="ECO:0000256" key="2">
    <source>
        <dbReference type="ARBA" id="ARBA00022603"/>
    </source>
</evidence>
<feature type="domain" description="ParB-like N-terminal" evidence="4">
    <location>
        <begin position="4"/>
        <end position="91"/>
    </location>
</feature>
<dbReference type="SMART" id="SM00470">
    <property type="entry name" value="ParB"/>
    <property type="match status" value="1"/>
</dbReference>
<dbReference type="PRINTS" id="PR00508">
    <property type="entry name" value="S21N4MTFRASE"/>
</dbReference>
<dbReference type="GO" id="GO:0003677">
    <property type="term" value="F:DNA binding"/>
    <property type="evidence" value="ECO:0007669"/>
    <property type="project" value="InterPro"/>
</dbReference>
<sequence>MKIETLQIKDLTPDPQNARQHDDKNLKAIQGSLKEFGQRKPIVITEAGVIVAGNGTVEAAKRLGWTKIDCVRVPGDWTPEQTKAFALADNRTAELAAWTPEVLAAQLVELEAAGFVIEEFGFEQIKEESNLKADDAEPIQTEKLPRRVNLGDVWQLGNHRLVCGDSNDQSVIDKLLEGKKLDAIIQDPPYGVLAVEWDRPLSQTDLDIALANSKGPVFMFNATKPNLVAGVLSLTPQADRVMVWRMTAGITGKGGLFWTWQPVFVWNATKKLIGWDSIEFESAAPDRTGQHLTQKPIGLIRKYISSIPELETVGDFFLGSGTTLLAAELEGKSCFGVEYSPEYCDVILDRWEKMTERTAKLLSKPL</sequence>
<organism evidence="5">
    <name type="scientific">uncultured Caudovirales phage</name>
    <dbReference type="NCBI Taxonomy" id="2100421"/>
    <lineage>
        <taxon>Viruses</taxon>
        <taxon>Duplodnaviria</taxon>
        <taxon>Heunggongvirae</taxon>
        <taxon>Uroviricota</taxon>
        <taxon>Caudoviricetes</taxon>
        <taxon>Peduoviridae</taxon>
        <taxon>Maltschvirus</taxon>
        <taxon>Maltschvirus maltsch</taxon>
    </lineage>
</organism>
<dbReference type="Gene3D" id="3.40.50.150">
    <property type="entry name" value="Vaccinia Virus protein VP39"/>
    <property type="match status" value="1"/>
</dbReference>
<dbReference type="Gene3D" id="3.90.1530.10">
    <property type="entry name" value="Conserved hypothetical protein from pyrococcus furiosus pfu- 392566-001, ParB domain"/>
    <property type="match status" value="1"/>
</dbReference>
<protein>
    <submittedName>
        <fullName evidence="5">ParB/Sulfiredoxin</fullName>
    </submittedName>
</protein>
<dbReference type="EMBL" id="LR796658">
    <property type="protein sequence ID" value="CAB4157733.1"/>
    <property type="molecule type" value="Genomic_DNA"/>
</dbReference>
<comment type="similarity">
    <text evidence="1">Belongs to the N(4)/N(6)-methyltransferase family.</text>
</comment>
<evidence type="ECO:0000259" key="4">
    <source>
        <dbReference type="SMART" id="SM00470"/>
    </source>
</evidence>
<evidence type="ECO:0000313" key="5">
    <source>
        <dbReference type="EMBL" id="CAB4157733.1"/>
    </source>
</evidence>
<evidence type="ECO:0000256" key="3">
    <source>
        <dbReference type="ARBA" id="ARBA00022679"/>
    </source>
</evidence>
<dbReference type="InterPro" id="IPR003115">
    <property type="entry name" value="ParB_N"/>
</dbReference>
<reference evidence="5" key="1">
    <citation type="submission" date="2020-04" db="EMBL/GenBank/DDBJ databases">
        <authorList>
            <person name="Chiriac C."/>
            <person name="Salcher M."/>
            <person name="Ghai R."/>
            <person name="Kavagutti S V."/>
        </authorList>
    </citation>
    <scope>NUCLEOTIDE SEQUENCE</scope>
</reference>
<dbReference type="InterPro" id="IPR015840">
    <property type="entry name" value="DNA_MeTrfase_ParB"/>
</dbReference>
<dbReference type="PROSITE" id="PS00092">
    <property type="entry name" value="N6_MTASE"/>
    <property type="match status" value="1"/>
</dbReference>
<gene>
    <name evidence="5" type="ORF">UFOVP692_41</name>
</gene>